<dbReference type="Pfam" id="PF00753">
    <property type="entry name" value="Lactamase_B"/>
    <property type="match status" value="1"/>
</dbReference>
<dbReference type="EMBL" id="CP011797">
    <property type="protein sequence ID" value="ATX76530.1"/>
    <property type="molecule type" value="Genomic_DNA"/>
</dbReference>
<protein>
    <submittedName>
        <fullName evidence="4">SoxH protein</fullName>
    </submittedName>
</protein>
<gene>
    <name evidence="4" type="primary">soxH</name>
    <name evidence="4" type="ORF">REIFOR_01384</name>
</gene>
<dbReference type="Proteomes" id="UP000229757">
    <property type="component" value="Chromosome"/>
</dbReference>
<accession>A0A2K8KP21</accession>
<dbReference type="PANTHER" id="PTHR42951:SF4">
    <property type="entry name" value="ACYL-COENZYME A THIOESTERASE MBLAC2"/>
    <property type="match status" value="1"/>
</dbReference>
<proteinExistence type="inferred from homology"/>
<keyword evidence="2" id="KW-0732">Signal</keyword>
<sequence>MKLTKHFFILLFVALAISPAWADTPLERHRVVDGVYAIVGELGNRTLANRGNNATFGLVVTSEGVVLIDSGGTYQGAQEIDLLIKDITDQAVVAVINTGGQDHRWLGNDYFKQQGAQIIASEQAVLDQNKRVQDQLISLGNLFDAEFMAQTVPLTADTTFKDYFELELGGVVMQIHHAGPAHTPGDSFVWLPQKGVMFSGDIVYVERMLGVGTQSNSKSWINVFQTMAAYKPAYLVPGHGKPTTLAEATIDTYDYLVFLRAAIGDFIDQGRDMTEIGSLDQSEFAYLQNFDAIAGRNAQQVFIEMEWE</sequence>
<organism evidence="4 5">
    <name type="scientific">Reinekea forsetii</name>
    <dbReference type="NCBI Taxonomy" id="1336806"/>
    <lineage>
        <taxon>Bacteria</taxon>
        <taxon>Pseudomonadati</taxon>
        <taxon>Pseudomonadota</taxon>
        <taxon>Gammaproteobacteria</taxon>
        <taxon>Oceanospirillales</taxon>
        <taxon>Saccharospirillaceae</taxon>
        <taxon>Reinekea</taxon>
    </lineage>
</organism>
<evidence type="ECO:0000313" key="5">
    <source>
        <dbReference type="Proteomes" id="UP000229757"/>
    </source>
</evidence>
<dbReference type="Gene3D" id="3.60.15.10">
    <property type="entry name" value="Ribonuclease Z/Hydroxyacylglutathione hydrolase-like"/>
    <property type="match status" value="1"/>
</dbReference>
<dbReference type="GO" id="GO:0017001">
    <property type="term" value="P:antibiotic catabolic process"/>
    <property type="evidence" value="ECO:0007669"/>
    <property type="project" value="UniProtKB-ARBA"/>
</dbReference>
<reference evidence="4 5" key="1">
    <citation type="journal article" date="2017" name="Environ. Microbiol.">
        <title>Genomic and physiological analyses of 'Reinekea forsetii' reveal a versatile opportunistic lifestyle during spring algae blooms.</title>
        <authorList>
            <person name="Avci B."/>
            <person name="Hahnke R.L."/>
            <person name="Chafee M."/>
            <person name="Fischer T."/>
            <person name="Gruber-Vodicka H."/>
            <person name="Tegetmeyer H.E."/>
            <person name="Harder J."/>
            <person name="Fuchs B.M."/>
            <person name="Amann R.I."/>
            <person name="Teeling H."/>
        </authorList>
    </citation>
    <scope>NUCLEOTIDE SEQUENCE [LARGE SCALE GENOMIC DNA]</scope>
    <source>
        <strain evidence="4 5">Hel1_31_D35</strain>
    </source>
</reference>
<dbReference type="RefSeq" id="WP_100256868.1">
    <property type="nucleotide sequence ID" value="NZ_CP011797.1"/>
</dbReference>
<dbReference type="InterPro" id="IPR001279">
    <property type="entry name" value="Metallo-B-lactamas"/>
</dbReference>
<evidence type="ECO:0000256" key="2">
    <source>
        <dbReference type="SAM" id="SignalP"/>
    </source>
</evidence>
<evidence type="ECO:0000259" key="3">
    <source>
        <dbReference type="SMART" id="SM00849"/>
    </source>
</evidence>
<dbReference type="SMART" id="SM00849">
    <property type="entry name" value="Lactamase_B"/>
    <property type="match status" value="1"/>
</dbReference>
<dbReference type="InterPro" id="IPR050855">
    <property type="entry name" value="NDM-1-like"/>
</dbReference>
<evidence type="ECO:0000313" key="4">
    <source>
        <dbReference type="EMBL" id="ATX76530.1"/>
    </source>
</evidence>
<dbReference type="SUPFAM" id="SSF56281">
    <property type="entry name" value="Metallo-hydrolase/oxidoreductase"/>
    <property type="match status" value="1"/>
</dbReference>
<feature type="domain" description="Metallo-beta-lactamase" evidence="3">
    <location>
        <begin position="53"/>
        <end position="239"/>
    </location>
</feature>
<dbReference type="PANTHER" id="PTHR42951">
    <property type="entry name" value="METALLO-BETA-LACTAMASE DOMAIN-CONTAINING"/>
    <property type="match status" value="1"/>
</dbReference>
<name>A0A2K8KP21_9GAMM</name>
<evidence type="ECO:0000256" key="1">
    <source>
        <dbReference type="ARBA" id="ARBA00005250"/>
    </source>
</evidence>
<dbReference type="CDD" id="cd16282">
    <property type="entry name" value="metallo-hydrolase-like_MBL-fold"/>
    <property type="match status" value="1"/>
</dbReference>
<feature type="chain" id="PRO_5014817128" evidence="2">
    <location>
        <begin position="23"/>
        <end position="308"/>
    </location>
</feature>
<feature type="signal peptide" evidence="2">
    <location>
        <begin position="1"/>
        <end position="22"/>
    </location>
</feature>
<dbReference type="OrthoDB" id="420651at2"/>
<dbReference type="InterPro" id="IPR036866">
    <property type="entry name" value="RibonucZ/Hydroxyglut_hydro"/>
</dbReference>
<keyword evidence="5" id="KW-1185">Reference proteome</keyword>
<dbReference type="KEGG" id="rfo:REIFOR_01384"/>
<comment type="similarity">
    <text evidence="1">Belongs to the metallo-beta-lactamase superfamily. Class-B beta-lactamase family.</text>
</comment>
<dbReference type="AlphaFoldDB" id="A0A2K8KP21"/>